<dbReference type="AlphaFoldDB" id="A0A8T2YU90"/>
<evidence type="ECO:0000313" key="1">
    <source>
        <dbReference type="EMBL" id="KAH8508619.1"/>
    </source>
</evidence>
<organism evidence="1 2">
    <name type="scientific">Populus deltoides</name>
    <name type="common">Eastern poplar</name>
    <name type="synonym">Eastern cottonwood</name>
    <dbReference type="NCBI Taxonomy" id="3696"/>
    <lineage>
        <taxon>Eukaryota</taxon>
        <taxon>Viridiplantae</taxon>
        <taxon>Streptophyta</taxon>
        <taxon>Embryophyta</taxon>
        <taxon>Tracheophyta</taxon>
        <taxon>Spermatophyta</taxon>
        <taxon>Magnoliopsida</taxon>
        <taxon>eudicotyledons</taxon>
        <taxon>Gunneridae</taxon>
        <taxon>Pentapetalae</taxon>
        <taxon>rosids</taxon>
        <taxon>fabids</taxon>
        <taxon>Malpighiales</taxon>
        <taxon>Salicaceae</taxon>
        <taxon>Saliceae</taxon>
        <taxon>Populus</taxon>
    </lineage>
</organism>
<dbReference type="EMBL" id="JACEGQ020000005">
    <property type="protein sequence ID" value="KAH8508619.1"/>
    <property type="molecule type" value="Genomic_DNA"/>
</dbReference>
<dbReference type="InterPro" id="IPR045167">
    <property type="entry name" value="Hobbit"/>
</dbReference>
<comment type="caution">
    <text evidence="1">The sequence shown here is derived from an EMBL/GenBank/DDBJ whole genome shotgun (WGS) entry which is preliminary data.</text>
</comment>
<keyword evidence="2" id="KW-1185">Reference proteome</keyword>
<dbReference type="PANTHER" id="PTHR15678:SF6">
    <property type="entry name" value="BRIDGE-LIKE LIPID TRANSFER PROTEIN FAMILY MEMBER 2"/>
    <property type="match status" value="1"/>
</dbReference>
<accession>A0A8T2YU90</accession>
<name>A0A8T2YU90_POPDE</name>
<dbReference type="PANTHER" id="PTHR15678">
    <property type="entry name" value="ANTIGEN MLAA-22-RELATED"/>
    <property type="match status" value="1"/>
</dbReference>
<gene>
    <name evidence="1" type="ORF">H0E87_010676</name>
</gene>
<dbReference type="Proteomes" id="UP000807159">
    <property type="component" value="Chromosome 5"/>
</dbReference>
<sequence>MLRAIDDSIEDMLRGLKLITAAKMTLIFPMKKESSKPKKPSLTKFGSVKFCIRKLTTDIEEEPKQGWLDEHYHLMKNEATELVVRLKFFDEFISKPNNDPKAAEIIDSSQERKVCVMELRLIYKTLQIFRKCEKGFSSFYFLRVKKSLTRIDGGEVGMIEDLKKLDPIFSTLWE</sequence>
<dbReference type="Pfam" id="PF10344">
    <property type="entry name" value="Hobbit"/>
    <property type="match status" value="1"/>
</dbReference>
<reference evidence="1" key="1">
    <citation type="journal article" date="2021" name="J. Hered.">
        <title>Genome Assembly of Salicaceae Populus deltoides (Eastern Cottonwood) I-69 Based on Nanopore Sequencing and Hi-C Technologies.</title>
        <authorList>
            <person name="Bai S."/>
            <person name="Wu H."/>
            <person name="Zhang J."/>
            <person name="Pan Z."/>
            <person name="Zhao W."/>
            <person name="Li Z."/>
            <person name="Tong C."/>
        </authorList>
    </citation>
    <scope>NUCLEOTIDE SEQUENCE</scope>
    <source>
        <tissue evidence="1">Leaf</tissue>
    </source>
</reference>
<evidence type="ECO:0000313" key="2">
    <source>
        <dbReference type="Proteomes" id="UP000807159"/>
    </source>
</evidence>
<protein>
    <submittedName>
        <fullName evidence="1">Uncharacterized protein</fullName>
    </submittedName>
</protein>
<proteinExistence type="predicted"/>